<proteinExistence type="predicted"/>
<protein>
    <submittedName>
        <fullName evidence="1">Uncharacterized protein</fullName>
    </submittedName>
</protein>
<dbReference type="EMBL" id="FRAR01000019">
    <property type="protein sequence ID" value="SHK65818.1"/>
    <property type="molecule type" value="Genomic_DNA"/>
</dbReference>
<dbReference type="AlphaFoldDB" id="A0A1M6U9T4"/>
<dbReference type="STRING" id="1121421.SAMN02745123_02657"/>
<gene>
    <name evidence="1" type="ORF">SAMN02745123_02657</name>
</gene>
<organism evidence="1 2">
    <name type="scientific">Desulforamulus aeronauticus DSM 10349</name>
    <dbReference type="NCBI Taxonomy" id="1121421"/>
    <lineage>
        <taxon>Bacteria</taxon>
        <taxon>Bacillati</taxon>
        <taxon>Bacillota</taxon>
        <taxon>Clostridia</taxon>
        <taxon>Eubacteriales</taxon>
        <taxon>Peptococcaceae</taxon>
        <taxon>Desulforamulus</taxon>
    </lineage>
</organism>
<keyword evidence="2" id="KW-1185">Reference proteome</keyword>
<reference evidence="2" key="1">
    <citation type="submission" date="2016-11" db="EMBL/GenBank/DDBJ databases">
        <authorList>
            <person name="Varghese N."/>
            <person name="Submissions S."/>
        </authorList>
    </citation>
    <scope>NUCLEOTIDE SEQUENCE [LARGE SCALE GENOMIC DNA]</scope>
    <source>
        <strain evidence="2">DSM 10349</strain>
    </source>
</reference>
<dbReference type="Proteomes" id="UP000183997">
    <property type="component" value="Unassembled WGS sequence"/>
</dbReference>
<evidence type="ECO:0000313" key="2">
    <source>
        <dbReference type="Proteomes" id="UP000183997"/>
    </source>
</evidence>
<sequence>MLFNRMQKTILPEELTGVFEKISLADELCKAYTHVNREVVKVGLLVMMLQSKGLIHSGLDGLLVYLADLSMEDRIEICHVITQAQTEYATGEAKIIQYFCH</sequence>
<accession>A0A1M6U9T4</accession>
<evidence type="ECO:0000313" key="1">
    <source>
        <dbReference type="EMBL" id="SHK65818.1"/>
    </source>
</evidence>
<name>A0A1M6U9T4_9FIRM</name>